<gene>
    <name evidence="7" type="ORF">D7V21_04725</name>
</gene>
<dbReference type="PANTHER" id="PTHR42808:SF3">
    <property type="entry name" value="HYDROXYSTEROID DEHYDROGENASE-LIKE PROTEIN 2"/>
    <property type="match status" value="1"/>
</dbReference>
<dbReference type="PANTHER" id="PTHR42808">
    <property type="entry name" value="HYDROXYSTEROID DEHYDROGENASE-LIKE PROTEIN 2"/>
    <property type="match status" value="1"/>
</dbReference>
<dbReference type="InterPro" id="IPR036291">
    <property type="entry name" value="NAD(P)-bd_dom_sf"/>
</dbReference>
<dbReference type="GO" id="GO:0016491">
    <property type="term" value="F:oxidoreductase activity"/>
    <property type="evidence" value="ECO:0007669"/>
    <property type="project" value="UniProtKB-KW"/>
</dbReference>
<sequence>MKNLTGKTIFITGGSRGIGRSLAIRCGRAGANVVIAAKSADPHPILGGSIYTVAEEITAAGGNVLPLQVDVRDEQQIIHALAETADHFSGIDILVNNAGAIHLGNVQDTSLKQYDLIQAINHRATFIAAKHALPYLKKSSQAHILSFAPPINLAAHWLEQYAPYALSKYGMTLLTLGLAEELKNDDIQCNTLWPVTLINTAAVSVKIGEVAARQFSRKPEMMSDAAFAIISGACGKITGQTLLDEDALRLAGISDFSEYACSPEHANQLAKDLFVD</sequence>
<dbReference type="RefSeq" id="WP_120369381.1">
    <property type="nucleotide sequence ID" value="NZ_RAXU01000004.1"/>
</dbReference>
<dbReference type="InterPro" id="IPR002347">
    <property type="entry name" value="SDR_fam"/>
</dbReference>
<dbReference type="FunFam" id="3.40.50.720:FF:000301">
    <property type="entry name" value="Hydroxysteroid dehydrogenase like 2"/>
    <property type="match status" value="1"/>
</dbReference>
<evidence type="ECO:0000256" key="2">
    <source>
        <dbReference type="ARBA" id="ARBA00006484"/>
    </source>
</evidence>
<evidence type="ECO:0000256" key="4">
    <source>
        <dbReference type="ARBA" id="ARBA00023002"/>
    </source>
</evidence>
<dbReference type="EMBL" id="RAXU01000004">
    <property type="protein sequence ID" value="RKG35092.1"/>
    <property type="molecule type" value="Genomic_DNA"/>
</dbReference>
<dbReference type="Proteomes" id="UP000269001">
    <property type="component" value="Unassembled WGS sequence"/>
</dbReference>
<proteinExistence type="inferred from homology"/>
<dbReference type="SUPFAM" id="SSF51735">
    <property type="entry name" value="NAD(P)-binding Rossmann-fold domains"/>
    <property type="match status" value="1"/>
</dbReference>
<keyword evidence="5" id="KW-0576">Peroxisome</keyword>
<evidence type="ECO:0000256" key="6">
    <source>
        <dbReference type="RuleBase" id="RU000363"/>
    </source>
</evidence>
<dbReference type="Gene3D" id="3.40.50.720">
    <property type="entry name" value="NAD(P)-binding Rossmann-like Domain"/>
    <property type="match status" value="1"/>
</dbReference>
<name>A0A3A8EJM5_9GAMM</name>
<evidence type="ECO:0000256" key="1">
    <source>
        <dbReference type="ARBA" id="ARBA00004275"/>
    </source>
</evidence>
<reference evidence="7 8" key="1">
    <citation type="submission" date="2018-09" db="EMBL/GenBank/DDBJ databases">
        <title>The draft genome of Acinetobacter spp. strains.</title>
        <authorList>
            <person name="Qin J."/>
            <person name="Feng Y."/>
            <person name="Zong Z."/>
        </authorList>
    </citation>
    <scope>NUCLEOTIDE SEQUENCE [LARGE SCALE GENOMIC DNA]</scope>
    <source>
        <strain evidence="7 8">WCHAc060096</strain>
    </source>
</reference>
<dbReference type="PRINTS" id="PR00081">
    <property type="entry name" value="GDHRDH"/>
</dbReference>
<protein>
    <submittedName>
        <fullName evidence="7">NAD(P)-dependent oxidoreductase</fullName>
    </submittedName>
</protein>
<dbReference type="NCBIfam" id="NF006133">
    <property type="entry name" value="PRK08278.1"/>
    <property type="match status" value="1"/>
</dbReference>
<comment type="subcellular location">
    <subcellularLocation>
        <location evidence="1">Peroxisome</location>
    </subcellularLocation>
</comment>
<dbReference type="PRINTS" id="PR00080">
    <property type="entry name" value="SDRFAMILY"/>
</dbReference>
<dbReference type="AlphaFoldDB" id="A0A3A8EJM5"/>
<evidence type="ECO:0000256" key="3">
    <source>
        <dbReference type="ARBA" id="ARBA00022857"/>
    </source>
</evidence>
<dbReference type="Pfam" id="PF00106">
    <property type="entry name" value="adh_short"/>
    <property type="match status" value="1"/>
</dbReference>
<keyword evidence="3" id="KW-0521">NADP</keyword>
<keyword evidence="4" id="KW-0560">Oxidoreductase</keyword>
<evidence type="ECO:0000313" key="8">
    <source>
        <dbReference type="Proteomes" id="UP000269001"/>
    </source>
</evidence>
<dbReference type="InterPro" id="IPR051935">
    <property type="entry name" value="HSDL2"/>
</dbReference>
<comment type="caution">
    <text evidence="7">The sequence shown here is derived from an EMBL/GenBank/DDBJ whole genome shotgun (WGS) entry which is preliminary data.</text>
</comment>
<evidence type="ECO:0000313" key="7">
    <source>
        <dbReference type="EMBL" id="RKG35092.1"/>
    </source>
</evidence>
<accession>A0A3A8EJM5</accession>
<keyword evidence="8" id="KW-1185">Reference proteome</keyword>
<evidence type="ECO:0000256" key="5">
    <source>
        <dbReference type="ARBA" id="ARBA00023140"/>
    </source>
</evidence>
<comment type="similarity">
    <text evidence="2 6">Belongs to the short-chain dehydrogenases/reductases (SDR) family.</text>
</comment>
<organism evidence="7 8">
    <name type="scientific">Acinetobacter guerrae</name>
    <dbReference type="NCBI Taxonomy" id="1843371"/>
    <lineage>
        <taxon>Bacteria</taxon>
        <taxon>Pseudomonadati</taxon>
        <taxon>Pseudomonadota</taxon>
        <taxon>Gammaproteobacteria</taxon>
        <taxon>Moraxellales</taxon>
        <taxon>Moraxellaceae</taxon>
        <taxon>Acinetobacter</taxon>
    </lineage>
</organism>